<dbReference type="PANTHER" id="PTHR23291">
    <property type="entry name" value="BAX INHIBITOR-RELATED"/>
    <property type="match status" value="1"/>
</dbReference>
<dbReference type="InterPro" id="IPR006214">
    <property type="entry name" value="Bax_inhibitor_1-related"/>
</dbReference>
<sequence length="1355" mass="153551">MAATEQSSLTGGPQQLAGIQDLEVRHGFIRKVYGILGVQMTITTIIASLITIYGANLVKYNPALVTSLMVVSMVMAISTMCVFMCCPDTMRKTPTNYMLLLCFTVAESVMVGFICVQYTVQSVLVTLGITAALVLALSLFALQTSYDFTGFMPYLFALVSCLFLFGLVMSIFSWCGALSSGAFQVLNMIYAGLGAIVFSFYVIFDTQLIVGGKHNKFRFSIDDYCMAAINIYVDIIQLFLFLLQLLGERLCFRTEAVRIPVLSLTSLTWLECMARFCPRRLLDRFAMAGRSNKSCESFQRRSSSVPPSLWQALASVTQEVGEPPSEPKKPQLSQAHRALVRPHGAQEEPRGRYRQVVPQRMLLPLPGDYFKQIAGPEKLVLLSWTTGAPADPSEKGSRTDIAVNLALSIRKHAPHLEKKFVYISMDTVAHKVMQEYGFNSVLCEAGPCRSRDLKDDIWKMRWYLMLTLTSFGLRVLVVDADIVFLGDPTKEFFGDADMEVMTDHFFPGKHLWEPWVRVEDHINTGFVLVKPTRPMRFLLADFLDENWQSEQGGVRRDGMDQRVFNHFIVRRMGADIPLVVGRYDDKVFGRPQTIVPAWPWRQASIRVLDPARVAHGMNFFWRRAHLLDPEIGSFPAVAHVNGADPKEYFLRDRQVWFLDDWHDRLNASVRFLTYDHPGGQSLQGDFSTLSAAVEVAKLLGRRLVLPNTMNCRNAPSYYAWGLNVTVQKETESGNCTFDYFSWAKNLLDAHLGFVIESGVRRTAEFLQLVEADKRFINTSDQRFIQALLSNDCCVQAWPPLRREGPVAAQWLQQLLPEPAAVVHVATDILQEWDSMTCIFQQFPHQVNVCRDDRYVSRFGKGMSFWGYSEKLEIFTGARWDRMSTACKDRNTRQRLRIQSIAVLVASANRLEPNLQEHCMLVPEQQPMTIYGDSHFYSPFKGFIAVQAKIIQHRMWYHHRLLELFWTLTPTEHHPRDCNTFLLWRGRYDRAFKWLGTRAVQVMVAAVISGPLSWDTGRPSSSVAEAWHTAIISLRFMLPYASQCLPGGQGDIGSEWKLRHDVEQFRYLSRRQLPDYYRSSSGVLEQSSALLEMLCTASAISAQANASLASELAQLKPYLDRAVHVPHLEKLEGGVLSTSANWLLLEETFRKDGLAYLDAALLPKPLAALVQHFLEATVWYSPQAGGSYLKATLFDGLHAELLLQMAAELPALLPTALGPHRLSNLYAHKYDTEWPGYPGLGTHSLPCSVAVAVWTTPDAANLDKKGGGFEVFHASAEEGMSATERYAWMPQLEEDLPKHKLIQQKQFASTRIAYKSNRLVMWRCDRLFRTDWSPMQWRGGLRHRRADLWLLFGNRP</sequence>
<evidence type="ECO:0000313" key="9">
    <source>
        <dbReference type="Proteomes" id="UP000604046"/>
    </source>
</evidence>
<comment type="similarity">
    <text evidence="2">Belongs to the glycosyltransferase 77 family.</text>
</comment>
<dbReference type="Pfam" id="PF01027">
    <property type="entry name" value="Bax1-I"/>
    <property type="match status" value="1"/>
</dbReference>
<dbReference type="PANTHER" id="PTHR23291:SF47">
    <property type="entry name" value="TRANSMEMBRANE BAX INHIBITOR MOTIF CONTAINING 7"/>
    <property type="match status" value="1"/>
</dbReference>
<keyword evidence="5 6" id="KW-0472">Membrane</keyword>
<dbReference type="Gene3D" id="3.90.550.10">
    <property type="entry name" value="Spore Coat Polysaccharide Biosynthesis Protein SpsA, Chain A"/>
    <property type="match status" value="1"/>
</dbReference>
<evidence type="ECO:0000256" key="4">
    <source>
        <dbReference type="ARBA" id="ARBA00022989"/>
    </source>
</evidence>
<gene>
    <name evidence="8" type="primary">TMBIM1</name>
    <name evidence="8" type="ORF">SNAT2548_LOCUS3005</name>
</gene>
<proteinExistence type="inferred from homology"/>
<dbReference type="InterPro" id="IPR005069">
    <property type="entry name" value="Nucl-diP-sugar_transferase"/>
</dbReference>
<evidence type="ECO:0000256" key="5">
    <source>
        <dbReference type="ARBA" id="ARBA00023136"/>
    </source>
</evidence>
<name>A0A812I5Q2_9DINO</name>
<evidence type="ECO:0000256" key="3">
    <source>
        <dbReference type="ARBA" id="ARBA00022692"/>
    </source>
</evidence>
<evidence type="ECO:0000313" key="8">
    <source>
        <dbReference type="EMBL" id="CAE7023205.1"/>
    </source>
</evidence>
<feature type="transmembrane region" description="Helical" evidence="6">
    <location>
        <begin position="97"/>
        <end position="119"/>
    </location>
</feature>
<dbReference type="InterPro" id="IPR029044">
    <property type="entry name" value="Nucleotide-diphossugar_trans"/>
</dbReference>
<dbReference type="GO" id="GO:0016020">
    <property type="term" value="C:membrane"/>
    <property type="evidence" value="ECO:0007669"/>
    <property type="project" value="UniProtKB-SubCell"/>
</dbReference>
<feature type="transmembrane region" description="Helical" evidence="6">
    <location>
        <begin position="224"/>
        <end position="247"/>
    </location>
</feature>
<protein>
    <submittedName>
        <fullName evidence="8">TMBIM1 protein</fullName>
    </submittedName>
</protein>
<evidence type="ECO:0000256" key="6">
    <source>
        <dbReference type="SAM" id="Phobius"/>
    </source>
</evidence>
<dbReference type="SUPFAM" id="SSF53448">
    <property type="entry name" value="Nucleotide-diphospho-sugar transferases"/>
    <property type="match status" value="1"/>
</dbReference>
<evidence type="ECO:0000256" key="2">
    <source>
        <dbReference type="ARBA" id="ARBA00007033"/>
    </source>
</evidence>
<accession>A0A812I5Q2</accession>
<keyword evidence="9" id="KW-1185">Reference proteome</keyword>
<feature type="transmembrane region" description="Helical" evidence="6">
    <location>
        <begin position="154"/>
        <end position="179"/>
    </location>
</feature>
<keyword evidence="4 6" id="KW-1133">Transmembrane helix</keyword>
<comment type="caution">
    <text evidence="8">The sequence shown here is derived from an EMBL/GenBank/DDBJ whole genome shotgun (WGS) entry which is preliminary data.</text>
</comment>
<feature type="domain" description="Nucleotide-diphospho-sugar transferase" evidence="7">
    <location>
        <begin position="418"/>
        <end position="618"/>
    </location>
</feature>
<keyword evidence="3 6" id="KW-0812">Transmembrane</keyword>
<feature type="transmembrane region" description="Helical" evidence="6">
    <location>
        <begin position="185"/>
        <end position="204"/>
    </location>
</feature>
<organism evidence="8 9">
    <name type="scientific">Symbiodinium natans</name>
    <dbReference type="NCBI Taxonomy" id="878477"/>
    <lineage>
        <taxon>Eukaryota</taxon>
        <taxon>Sar</taxon>
        <taxon>Alveolata</taxon>
        <taxon>Dinophyceae</taxon>
        <taxon>Suessiales</taxon>
        <taxon>Symbiodiniaceae</taxon>
        <taxon>Symbiodinium</taxon>
    </lineage>
</organism>
<dbReference type="CDD" id="cd10428">
    <property type="entry name" value="LFG_like"/>
    <property type="match status" value="1"/>
</dbReference>
<evidence type="ECO:0000256" key="1">
    <source>
        <dbReference type="ARBA" id="ARBA00004141"/>
    </source>
</evidence>
<feature type="transmembrane region" description="Helical" evidence="6">
    <location>
        <begin position="65"/>
        <end position="85"/>
    </location>
</feature>
<reference evidence="8" key="1">
    <citation type="submission" date="2021-02" db="EMBL/GenBank/DDBJ databases">
        <authorList>
            <person name="Dougan E. K."/>
            <person name="Rhodes N."/>
            <person name="Thang M."/>
            <person name="Chan C."/>
        </authorList>
    </citation>
    <scope>NUCLEOTIDE SEQUENCE</scope>
</reference>
<dbReference type="Pfam" id="PF03407">
    <property type="entry name" value="Nucleotid_trans"/>
    <property type="match status" value="1"/>
</dbReference>
<dbReference type="OrthoDB" id="7933078at2759"/>
<dbReference type="Proteomes" id="UP000604046">
    <property type="component" value="Unassembled WGS sequence"/>
</dbReference>
<comment type="subcellular location">
    <subcellularLocation>
        <location evidence="1">Membrane</location>
        <topology evidence="1">Multi-pass membrane protein</topology>
    </subcellularLocation>
</comment>
<feature type="transmembrane region" description="Helical" evidence="6">
    <location>
        <begin position="125"/>
        <end position="142"/>
    </location>
</feature>
<dbReference type="EMBL" id="CAJNDS010000180">
    <property type="protein sequence ID" value="CAE7023205.1"/>
    <property type="molecule type" value="Genomic_DNA"/>
</dbReference>
<feature type="transmembrane region" description="Helical" evidence="6">
    <location>
        <begin position="32"/>
        <end position="53"/>
    </location>
</feature>
<evidence type="ECO:0000259" key="7">
    <source>
        <dbReference type="Pfam" id="PF03407"/>
    </source>
</evidence>